<keyword evidence="3 6" id="KW-0158">Chromosome</keyword>
<dbReference type="PANTHER" id="PTHR11467">
    <property type="entry name" value="HISTONE H1"/>
    <property type="match status" value="1"/>
</dbReference>
<dbReference type="InterPro" id="IPR036390">
    <property type="entry name" value="WH_DNA-bd_sf"/>
</dbReference>
<organism evidence="9 10">
    <name type="scientific">Camellia sinensis var. sinensis</name>
    <name type="common">China tea</name>
    <dbReference type="NCBI Taxonomy" id="542762"/>
    <lineage>
        <taxon>Eukaryota</taxon>
        <taxon>Viridiplantae</taxon>
        <taxon>Streptophyta</taxon>
        <taxon>Embryophyta</taxon>
        <taxon>Tracheophyta</taxon>
        <taxon>Spermatophyta</taxon>
        <taxon>Magnoliopsida</taxon>
        <taxon>eudicotyledons</taxon>
        <taxon>Gunneridae</taxon>
        <taxon>Pentapetalae</taxon>
        <taxon>asterids</taxon>
        <taxon>Ericales</taxon>
        <taxon>Theaceae</taxon>
        <taxon>Camellia</taxon>
    </lineage>
</organism>
<evidence type="ECO:0000313" key="9">
    <source>
        <dbReference type="EMBL" id="THG21750.1"/>
    </source>
</evidence>
<dbReference type="AlphaFoldDB" id="A0A4S4EXH8"/>
<dbReference type="SMART" id="SM00526">
    <property type="entry name" value="H15"/>
    <property type="match status" value="1"/>
</dbReference>
<dbReference type="EMBL" id="SDRB02001222">
    <property type="protein sequence ID" value="THG21750.1"/>
    <property type="molecule type" value="Genomic_DNA"/>
</dbReference>
<dbReference type="PANTHER" id="PTHR11467:SF130">
    <property type="entry name" value="HISTONE H1-LIKE ISOFORM X1"/>
    <property type="match status" value="1"/>
</dbReference>
<dbReference type="InterPro" id="IPR036388">
    <property type="entry name" value="WH-like_DNA-bd_sf"/>
</dbReference>
<dbReference type="GO" id="GO:0003690">
    <property type="term" value="F:double-stranded DNA binding"/>
    <property type="evidence" value="ECO:0007669"/>
    <property type="project" value="TreeGrafter"/>
</dbReference>
<evidence type="ECO:0000256" key="2">
    <source>
        <dbReference type="ARBA" id="ARBA00004286"/>
    </source>
</evidence>
<feature type="domain" description="H15" evidence="8">
    <location>
        <begin position="44"/>
        <end position="114"/>
    </location>
</feature>
<evidence type="ECO:0000256" key="6">
    <source>
        <dbReference type="RuleBase" id="RU003894"/>
    </source>
</evidence>
<feature type="region of interest" description="Disordered" evidence="7">
    <location>
        <begin position="25"/>
        <end position="44"/>
    </location>
</feature>
<evidence type="ECO:0000256" key="1">
    <source>
        <dbReference type="ARBA" id="ARBA00004123"/>
    </source>
</evidence>
<feature type="compositionally biased region" description="Basic and acidic residues" evidence="7">
    <location>
        <begin position="131"/>
        <end position="142"/>
    </location>
</feature>
<protein>
    <recommendedName>
        <fullName evidence="8">H15 domain-containing protein</fullName>
    </recommendedName>
</protein>
<dbReference type="Pfam" id="PF00538">
    <property type="entry name" value="Linker_histone"/>
    <property type="match status" value="1"/>
</dbReference>
<dbReference type="PRINTS" id="PR00624">
    <property type="entry name" value="HISTONEH5"/>
</dbReference>
<dbReference type="GO" id="GO:0000786">
    <property type="term" value="C:nucleosome"/>
    <property type="evidence" value="ECO:0007669"/>
    <property type="project" value="InterPro"/>
</dbReference>
<keyword evidence="10" id="KW-1185">Reference proteome</keyword>
<evidence type="ECO:0000256" key="3">
    <source>
        <dbReference type="ARBA" id="ARBA00022454"/>
    </source>
</evidence>
<dbReference type="Proteomes" id="UP000306102">
    <property type="component" value="Unassembled WGS sequence"/>
</dbReference>
<keyword evidence="5 6" id="KW-0539">Nucleus</keyword>
<name>A0A4S4EXH8_CAMSN</name>
<dbReference type="CDD" id="cd00073">
    <property type="entry name" value="H15"/>
    <property type="match status" value="1"/>
</dbReference>
<dbReference type="InterPro" id="IPR005819">
    <property type="entry name" value="H1/H5"/>
</dbReference>
<dbReference type="GO" id="GO:0030527">
    <property type="term" value="F:structural constituent of chromatin"/>
    <property type="evidence" value="ECO:0007669"/>
    <property type="project" value="InterPro"/>
</dbReference>
<evidence type="ECO:0000256" key="7">
    <source>
        <dbReference type="SAM" id="MobiDB-lite"/>
    </source>
</evidence>
<dbReference type="GO" id="GO:0005634">
    <property type="term" value="C:nucleus"/>
    <property type="evidence" value="ECO:0007669"/>
    <property type="project" value="UniProtKB-SubCell"/>
</dbReference>
<gene>
    <name evidence="9" type="ORF">TEA_001568</name>
</gene>
<feature type="region of interest" description="Disordered" evidence="7">
    <location>
        <begin position="131"/>
        <end position="179"/>
    </location>
</feature>
<dbReference type="GO" id="GO:0031492">
    <property type="term" value="F:nucleosomal DNA binding"/>
    <property type="evidence" value="ECO:0007669"/>
    <property type="project" value="TreeGrafter"/>
</dbReference>
<dbReference type="GO" id="GO:0006334">
    <property type="term" value="P:nucleosome assembly"/>
    <property type="evidence" value="ECO:0007669"/>
    <property type="project" value="InterPro"/>
</dbReference>
<evidence type="ECO:0000259" key="8">
    <source>
        <dbReference type="PROSITE" id="PS51504"/>
    </source>
</evidence>
<dbReference type="GO" id="GO:0045910">
    <property type="term" value="P:negative regulation of DNA recombination"/>
    <property type="evidence" value="ECO:0007669"/>
    <property type="project" value="TreeGrafter"/>
</dbReference>
<sequence>MLLRWCVAAVVIKVGKAREGHGGSLRVGMATGKTTTTTNPSSTLHPPYLQMISEAISSLKDRTGSSQPAIAKFMEEKYSSLLPPNFKKLLSIQLKKFVKSEKLVKIKNSYKVSASENVKLVAAAAASIKESEKTDKVVVKNREKTKRLSQVKTPEALKKKKKVSTPAKRNASKSVKARA</sequence>
<dbReference type="SUPFAM" id="SSF46785">
    <property type="entry name" value="Winged helix' DNA-binding domain"/>
    <property type="match status" value="1"/>
</dbReference>
<evidence type="ECO:0000313" key="10">
    <source>
        <dbReference type="Proteomes" id="UP000306102"/>
    </source>
</evidence>
<dbReference type="STRING" id="542762.A0A4S4EXH8"/>
<comment type="similarity">
    <text evidence="6">Belongs to the histone H1/H5 family.</text>
</comment>
<dbReference type="InterPro" id="IPR005818">
    <property type="entry name" value="Histone_H1/H5_H15"/>
</dbReference>
<proteinExistence type="inferred from homology"/>
<comment type="subcellular location">
    <subcellularLocation>
        <location evidence="2">Chromosome</location>
    </subcellularLocation>
    <subcellularLocation>
        <location evidence="1 6">Nucleus</location>
    </subcellularLocation>
</comment>
<dbReference type="GO" id="GO:0030261">
    <property type="term" value="P:chromosome condensation"/>
    <property type="evidence" value="ECO:0007669"/>
    <property type="project" value="TreeGrafter"/>
</dbReference>
<evidence type="ECO:0000256" key="4">
    <source>
        <dbReference type="ARBA" id="ARBA00023125"/>
    </source>
</evidence>
<reference evidence="9 10" key="1">
    <citation type="journal article" date="2018" name="Proc. Natl. Acad. Sci. U.S.A.">
        <title>Draft genome sequence of Camellia sinensis var. sinensis provides insights into the evolution of the tea genome and tea quality.</title>
        <authorList>
            <person name="Wei C."/>
            <person name="Yang H."/>
            <person name="Wang S."/>
            <person name="Zhao J."/>
            <person name="Liu C."/>
            <person name="Gao L."/>
            <person name="Xia E."/>
            <person name="Lu Y."/>
            <person name="Tai Y."/>
            <person name="She G."/>
            <person name="Sun J."/>
            <person name="Cao H."/>
            <person name="Tong W."/>
            <person name="Gao Q."/>
            <person name="Li Y."/>
            <person name="Deng W."/>
            <person name="Jiang X."/>
            <person name="Wang W."/>
            <person name="Chen Q."/>
            <person name="Zhang S."/>
            <person name="Li H."/>
            <person name="Wu J."/>
            <person name="Wang P."/>
            <person name="Li P."/>
            <person name="Shi C."/>
            <person name="Zheng F."/>
            <person name="Jian J."/>
            <person name="Huang B."/>
            <person name="Shan D."/>
            <person name="Shi M."/>
            <person name="Fang C."/>
            <person name="Yue Y."/>
            <person name="Li F."/>
            <person name="Li D."/>
            <person name="Wei S."/>
            <person name="Han B."/>
            <person name="Jiang C."/>
            <person name="Yin Y."/>
            <person name="Xia T."/>
            <person name="Zhang Z."/>
            <person name="Bennetzen J.L."/>
            <person name="Zhao S."/>
            <person name="Wan X."/>
        </authorList>
    </citation>
    <scope>NUCLEOTIDE SEQUENCE [LARGE SCALE GENOMIC DNA]</scope>
    <source>
        <strain evidence="10">cv. Shuchazao</strain>
        <tissue evidence="9">Leaf</tissue>
    </source>
</reference>
<accession>A0A4S4EXH8</accession>
<evidence type="ECO:0000256" key="5">
    <source>
        <dbReference type="ARBA" id="ARBA00023242"/>
    </source>
</evidence>
<keyword evidence="4 6" id="KW-0238">DNA-binding</keyword>
<dbReference type="Gene3D" id="1.10.10.10">
    <property type="entry name" value="Winged helix-like DNA-binding domain superfamily/Winged helix DNA-binding domain"/>
    <property type="match status" value="1"/>
</dbReference>
<comment type="caution">
    <text evidence="9">The sequence shown here is derived from an EMBL/GenBank/DDBJ whole genome shotgun (WGS) entry which is preliminary data.</text>
</comment>
<dbReference type="PROSITE" id="PS51504">
    <property type="entry name" value="H15"/>
    <property type="match status" value="1"/>
</dbReference>